<gene>
    <name evidence="7" type="ORF">EUGRSUZ_A01142</name>
</gene>
<evidence type="ECO:0000259" key="6">
    <source>
        <dbReference type="PROSITE" id="PS50802"/>
    </source>
</evidence>
<feature type="domain" description="OTU" evidence="6">
    <location>
        <begin position="267"/>
        <end position="391"/>
    </location>
</feature>
<dbReference type="PANTHER" id="PTHR12419:SF90">
    <property type="entry name" value="OS02G0819500 PROTEIN"/>
    <property type="match status" value="1"/>
</dbReference>
<accession>A0A059DEY5</accession>
<evidence type="ECO:0000256" key="3">
    <source>
        <dbReference type="ARBA" id="ARBA00012759"/>
    </source>
</evidence>
<dbReference type="FunCoup" id="A0A059DEY5">
    <property type="interactions" value="19"/>
</dbReference>
<dbReference type="CDD" id="cd22751">
    <property type="entry name" value="OTU_plant_OTU9-like"/>
    <property type="match status" value="1"/>
</dbReference>
<dbReference type="PANTHER" id="PTHR12419">
    <property type="entry name" value="OTU DOMAIN CONTAINING PROTEIN"/>
    <property type="match status" value="1"/>
</dbReference>
<comment type="similarity">
    <text evidence="2">Belongs to the peptidase C85 family.</text>
</comment>
<dbReference type="EC" id="3.4.19.12" evidence="3"/>
<keyword evidence="4" id="KW-0833">Ubl conjugation pathway</keyword>
<reference evidence="7" key="1">
    <citation type="submission" date="2013-07" db="EMBL/GenBank/DDBJ databases">
        <title>The genome of Eucalyptus grandis.</title>
        <authorList>
            <person name="Schmutz J."/>
            <person name="Hayes R."/>
            <person name="Myburg A."/>
            <person name="Tuskan G."/>
            <person name="Grattapaglia D."/>
            <person name="Rokhsar D.S."/>
        </authorList>
    </citation>
    <scope>NUCLEOTIDE SEQUENCE</scope>
    <source>
        <tissue evidence="7">Leaf extractions</tissue>
    </source>
</reference>
<evidence type="ECO:0000256" key="4">
    <source>
        <dbReference type="ARBA" id="ARBA00022786"/>
    </source>
</evidence>
<proteinExistence type="inferred from homology"/>
<dbReference type="AlphaFoldDB" id="A0A059DEY5"/>
<organism evidence="7">
    <name type="scientific">Eucalyptus grandis</name>
    <name type="common">Flooded gum</name>
    <dbReference type="NCBI Taxonomy" id="71139"/>
    <lineage>
        <taxon>Eukaryota</taxon>
        <taxon>Viridiplantae</taxon>
        <taxon>Streptophyta</taxon>
        <taxon>Embryophyta</taxon>
        <taxon>Tracheophyta</taxon>
        <taxon>Spermatophyta</taxon>
        <taxon>Magnoliopsida</taxon>
        <taxon>eudicotyledons</taxon>
        <taxon>Gunneridae</taxon>
        <taxon>Pentapetalae</taxon>
        <taxon>rosids</taxon>
        <taxon>malvids</taxon>
        <taxon>Myrtales</taxon>
        <taxon>Myrtaceae</taxon>
        <taxon>Myrtoideae</taxon>
        <taxon>Eucalypteae</taxon>
        <taxon>Eucalyptus</taxon>
    </lineage>
</organism>
<evidence type="ECO:0000313" key="7">
    <source>
        <dbReference type="EMBL" id="KCW88805.1"/>
    </source>
</evidence>
<dbReference type="FunFam" id="3.90.70.80:FF:000001">
    <property type="entry name" value="OTU domain-containing protein"/>
    <property type="match status" value="1"/>
</dbReference>
<dbReference type="InterPro" id="IPR050704">
    <property type="entry name" value="Peptidase_C85-like"/>
</dbReference>
<sequence>MSKEKESISTINVINFIAITIAINLKKLARSRNPKSGPRRRRRYCLLLLRRRRRLFESLFLLRSRLQSIGGSLIHRFRAAARRAVSCEGSLRFGSVRSVCTSWSLPFCLYEHRVGADRHPMSDHEEECSTVENDEIIAHTLQEEFSQLAMREVPVYSHAEEEYSRASIDQQNWQTASPRMYWSGNICNHGEADNAWVSGSSINYGDGEEYCYSQQPVDSYEYSEMDDPLNQMVPIPHVPRINGEIPSMDEATSDYERLHQRLQLYDFVEHKVEGDGNCQFRALSDQLHKTSERHESVRQEIVGQLRILRELYEGYVPMDYDEYLCKMSNNGEWGDHVTLQAAADLYAAKIFVITSFKDTCYIEILPNGQKPKRVLFLSFWAEVHYNSIYPQDMPASHRGKKKSWWSYWN</sequence>
<dbReference type="InParanoid" id="A0A059DEY5"/>
<protein>
    <recommendedName>
        <fullName evidence="3">ubiquitinyl hydrolase 1</fullName>
        <ecNumber evidence="3">3.4.19.12</ecNumber>
    </recommendedName>
</protein>
<dbReference type="SUPFAM" id="SSF54001">
    <property type="entry name" value="Cysteine proteinases"/>
    <property type="match status" value="1"/>
</dbReference>
<dbReference type="Pfam" id="PF02338">
    <property type="entry name" value="OTU"/>
    <property type="match status" value="1"/>
</dbReference>
<dbReference type="Gramene" id="KCW88805">
    <property type="protein sequence ID" value="KCW88805"/>
    <property type="gene ID" value="EUGRSUZ_A01142"/>
</dbReference>
<dbReference type="Gene3D" id="3.90.70.80">
    <property type="match status" value="1"/>
</dbReference>
<dbReference type="eggNOG" id="KOG2605">
    <property type="taxonomic scope" value="Eukaryota"/>
</dbReference>
<dbReference type="InterPro" id="IPR003323">
    <property type="entry name" value="OTU_dom"/>
</dbReference>
<evidence type="ECO:0000256" key="1">
    <source>
        <dbReference type="ARBA" id="ARBA00000707"/>
    </source>
</evidence>
<comment type="catalytic activity">
    <reaction evidence="1">
        <text>Thiol-dependent hydrolysis of ester, thioester, amide, peptide and isopeptide bonds formed by the C-terminal Gly of ubiquitin (a 76-residue protein attached to proteins as an intracellular targeting signal).</text>
        <dbReference type="EC" id="3.4.19.12"/>
    </reaction>
</comment>
<dbReference type="PROSITE" id="PS50802">
    <property type="entry name" value="OTU"/>
    <property type="match status" value="1"/>
</dbReference>
<name>A0A059DEY5_EUCGR</name>
<dbReference type="OMA" id="LEYSTEW"/>
<dbReference type="GO" id="GO:0004843">
    <property type="term" value="F:cysteine-type deubiquitinase activity"/>
    <property type="evidence" value="ECO:0000318"/>
    <property type="project" value="GO_Central"/>
</dbReference>
<dbReference type="EMBL" id="KK198753">
    <property type="protein sequence ID" value="KCW88805.1"/>
    <property type="molecule type" value="Genomic_DNA"/>
</dbReference>
<evidence type="ECO:0000256" key="2">
    <source>
        <dbReference type="ARBA" id="ARBA00010407"/>
    </source>
</evidence>
<evidence type="ECO:0000256" key="5">
    <source>
        <dbReference type="ARBA" id="ARBA00022801"/>
    </source>
</evidence>
<dbReference type="InterPro" id="IPR038765">
    <property type="entry name" value="Papain-like_cys_pep_sf"/>
</dbReference>
<keyword evidence="5" id="KW-0378">Hydrolase</keyword>